<dbReference type="InterPro" id="IPR027417">
    <property type="entry name" value="P-loop_NTPase"/>
</dbReference>
<comment type="caution">
    <text evidence="1">The sequence shown here is derived from an EMBL/GenBank/DDBJ whole genome shotgun (WGS) entry which is preliminary data.</text>
</comment>
<dbReference type="Proteomes" id="UP001589654">
    <property type="component" value="Unassembled WGS sequence"/>
</dbReference>
<dbReference type="Gene3D" id="3.40.50.300">
    <property type="entry name" value="P-loop containing nucleotide triphosphate hydrolases"/>
    <property type="match status" value="1"/>
</dbReference>
<proteinExistence type="predicted"/>
<dbReference type="RefSeq" id="WP_290246177.1">
    <property type="nucleotide sequence ID" value="NZ_JAUFQT010000001.1"/>
</dbReference>
<organism evidence="1 2">
    <name type="scientific">Echinicola jeungdonensis</name>
    <dbReference type="NCBI Taxonomy" id="709343"/>
    <lineage>
        <taxon>Bacteria</taxon>
        <taxon>Pseudomonadati</taxon>
        <taxon>Bacteroidota</taxon>
        <taxon>Cytophagia</taxon>
        <taxon>Cytophagales</taxon>
        <taxon>Cyclobacteriaceae</taxon>
        <taxon>Echinicola</taxon>
    </lineage>
</organism>
<sequence length="364" mass="43268">MHRFFPLPLFSFYKMVRKNGGIDPSKLKNTPPWLLKIILFEPIRWIELALYDQKISQHQIEKSPLFILGYYRSGTSYLHQCLVQDNRFGYHSNYQMVLPEIMLSTEKKLLPIFELICRIFKLKDSVHRVPLSFRFPGEEDATMTTYLDEKGAQWGYFFPGMMNEQFSKYVLFENITKSELEAWKDSFVYLLKKISIANHQKQLVLKSPPNTARIKFLLSIFPKAKFIFIHRNPYEVYASNKCFWKVVQKVYALQNSNKVNVNKIILDTYSQMMSRYLETKDLIPPGQLTELAYIDFIKNPLETLQKTYQTLHLPDFDYCKDKLKSFIGPQKDFVQLKHTIAKNEREIVTEKLEPFLRYWNYPIL</sequence>
<dbReference type="GO" id="GO:0016740">
    <property type="term" value="F:transferase activity"/>
    <property type="evidence" value="ECO:0007669"/>
    <property type="project" value="UniProtKB-KW"/>
</dbReference>
<name>A0ABV5J4F5_9BACT</name>
<reference evidence="1 2" key="1">
    <citation type="submission" date="2024-09" db="EMBL/GenBank/DDBJ databases">
        <authorList>
            <person name="Sun Q."/>
            <person name="Mori K."/>
        </authorList>
    </citation>
    <scope>NUCLEOTIDE SEQUENCE [LARGE SCALE GENOMIC DNA]</scope>
    <source>
        <strain evidence="1 2">CECT 7682</strain>
    </source>
</reference>
<dbReference type="SUPFAM" id="SSF52540">
    <property type="entry name" value="P-loop containing nucleoside triphosphate hydrolases"/>
    <property type="match status" value="1"/>
</dbReference>
<keyword evidence="1" id="KW-0808">Transferase</keyword>
<dbReference type="PANTHER" id="PTHR36451">
    <property type="entry name" value="PAPS-DEPENDENT SULFOTRANSFERASE STF3"/>
    <property type="match status" value="1"/>
</dbReference>
<dbReference type="EC" id="2.8.2.-" evidence="1"/>
<dbReference type="Pfam" id="PF13469">
    <property type="entry name" value="Sulfotransfer_3"/>
    <property type="match status" value="1"/>
</dbReference>
<dbReference type="PANTHER" id="PTHR36451:SF1">
    <property type="entry name" value="OMEGA-HYDROXY-BETA-DIHYDROMENAQUINONE-9 SULFOTRANSFERASE STF3"/>
    <property type="match status" value="1"/>
</dbReference>
<accession>A0ABV5J4F5</accession>
<protein>
    <submittedName>
        <fullName evidence="1">Sulfotransferase</fullName>
        <ecNumber evidence="1">2.8.2.-</ecNumber>
    </submittedName>
</protein>
<evidence type="ECO:0000313" key="1">
    <source>
        <dbReference type="EMBL" id="MFB9211025.1"/>
    </source>
</evidence>
<keyword evidence="2" id="KW-1185">Reference proteome</keyword>
<dbReference type="InterPro" id="IPR052736">
    <property type="entry name" value="Stf3_sulfotransferase"/>
</dbReference>
<gene>
    <name evidence="1" type="ORF">ACFFUR_04345</name>
</gene>
<dbReference type="EMBL" id="JBHMEW010000037">
    <property type="protein sequence ID" value="MFB9211025.1"/>
    <property type="molecule type" value="Genomic_DNA"/>
</dbReference>
<evidence type="ECO:0000313" key="2">
    <source>
        <dbReference type="Proteomes" id="UP001589654"/>
    </source>
</evidence>